<evidence type="ECO:0000313" key="2">
    <source>
        <dbReference type="EMBL" id="OUP55733.1"/>
    </source>
</evidence>
<evidence type="ECO:0008006" key="4">
    <source>
        <dbReference type="Google" id="ProtNLM"/>
    </source>
</evidence>
<keyword evidence="1" id="KW-0812">Transmembrane</keyword>
<dbReference type="Proteomes" id="UP000195447">
    <property type="component" value="Unassembled WGS sequence"/>
</dbReference>
<keyword evidence="1" id="KW-0472">Membrane</keyword>
<organism evidence="2 3">
    <name type="scientific">Faecalitalea cylindroides</name>
    <dbReference type="NCBI Taxonomy" id="39483"/>
    <lineage>
        <taxon>Bacteria</taxon>
        <taxon>Bacillati</taxon>
        <taxon>Bacillota</taxon>
        <taxon>Erysipelotrichia</taxon>
        <taxon>Erysipelotrichales</taxon>
        <taxon>Erysipelotrichaceae</taxon>
        <taxon>Faecalitalea</taxon>
    </lineage>
</organism>
<sequence length="252" mass="29316">MKTLEKFTYNREYKALKKKEQKYLRKQSMSSDHFINRKLKGKIEPKLEQTLNTAFQKAFTLVFDKGVGIIQKTYNADKIKEKHDSIDSRITRKNIRKQKNISKSSNIKNLAFTSISSTALGILGIGIPDIFLFTALIIKNLQEISLSYGIDFNNDKEKYFMLMIIEGSLAHESIYEVNERIDSFIESYRSYDIDFQIKQTSKTLASELLYLKFIQGIPIVGAISGFYDSKYMNQISKYANLKYQLRFLKNKL</sequence>
<accession>A0A1Y4LGA9</accession>
<keyword evidence="1" id="KW-1133">Transmembrane helix</keyword>
<keyword evidence="3" id="KW-1185">Reference proteome</keyword>
<name>A0A1Y4LGA9_9FIRM</name>
<dbReference type="PANTHER" id="PTHR41260:SF1">
    <property type="entry name" value="PROTEIN ECSC"/>
    <property type="match status" value="1"/>
</dbReference>
<dbReference type="InterPro" id="IPR024787">
    <property type="entry name" value="EcsC"/>
</dbReference>
<evidence type="ECO:0000256" key="1">
    <source>
        <dbReference type="SAM" id="Phobius"/>
    </source>
</evidence>
<dbReference type="RefSeq" id="WP_087159223.1">
    <property type="nucleotide sequence ID" value="NZ_JACJKM010000035.1"/>
</dbReference>
<evidence type="ECO:0000313" key="3">
    <source>
        <dbReference type="Proteomes" id="UP000195447"/>
    </source>
</evidence>
<dbReference type="AlphaFoldDB" id="A0A1Y4LGA9"/>
<reference evidence="3" key="1">
    <citation type="submission" date="2017-04" db="EMBL/GenBank/DDBJ databases">
        <title>Function of individual gut microbiota members based on whole genome sequencing of pure cultures obtained from chicken caecum.</title>
        <authorList>
            <person name="Medvecky M."/>
            <person name="Cejkova D."/>
            <person name="Polansky O."/>
            <person name="Karasova D."/>
            <person name="Kubasova T."/>
            <person name="Cizek A."/>
            <person name="Rychlik I."/>
        </authorList>
    </citation>
    <scope>NUCLEOTIDE SEQUENCE [LARGE SCALE GENOMIC DNA]</scope>
    <source>
        <strain evidence="3">An178</strain>
    </source>
</reference>
<dbReference type="PANTHER" id="PTHR41260">
    <property type="entry name" value="PROTEIN ECSC"/>
    <property type="match status" value="1"/>
</dbReference>
<protein>
    <recommendedName>
        <fullName evidence="4">EcsC family protein</fullName>
    </recommendedName>
</protein>
<comment type="caution">
    <text evidence="2">The sequence shown here is derived from an EMBL/GenBank/DDBJ whole genome shotgun (WGS) entry which is preliminary data.</text>
</comment>
<feature type="transmembrane region" description="Helical" evidence="1">
    <location>
        <begin position="110"/>
        <end position="138"/>
    </location>
</feature>
<dbReference type="EMBL" id="NFKM01000033">
    <property type="protein sequence ID" value="OUP55733.1"/>
    <property type="molecule type" value="Genomic_DNA"/>
</dbReference>
<dbReference type="Pfam" id="PF12787">
    <property type="entry name" value="EcsC"/>
    <property type="match status" value="1"/>
</dbReference>
<proteinExistence type="predicted"/>
<gene>
    <name evidence="2" type="ORF">B5F14_10050</name>
</gene>